<dbReference type="SUPFAM" id="SSF144064">
    <property type="entry name" value="Heme iron utilization protein-like"/>
    <property type="match status" value="1"/>
</dbReference>
<accession>A0A5C4RQG6</accession>
<evidence type="ECO:0000313" key="3">
    <source>
        <dbReference type="Proteomes" id="UP000305760"/>
    </source>
</evidence>
<gene>
    <name evidence="2" type="ORF">E1B00_11950</name>
</gene>
<evidence type="ECO:0000313" key="2">
    <source>
        <dbReference type="EMBL" id="TNJ33021.1"/>
    </source>
</evidence>
<dbReference type="AlphaFoldDB" id="A0A5C4RQG6"/>
<dbReference type="OrthoDB" id="5957605at2"/>
<reference evidence="2 3" key="1">
    <citation type="submission" date="2019-03" db="EMBL/GenBank/DDBJ databases">
        <title>Arenimonas daejeonensis sp. nov., isolated from compost.</title>
        <authorList>
            <person name="Jeon C.O."/>
        </authorList>
    </citation>
    <scope>NUCLEOTIDE SEQUENCE [LARGE SCALE GENOMIC DNA]</scope>
    <source>
        <strain evidence="2 3">R29</strain>
    </source>
</reference>
<name>A0A5C4RQG6_9GAMM</name>
<comment type="caution">
    <text evidence="2">The sequence shown here is derived from an EMBL/GenBank/DDBJ whole genome shotgun (WGS) entry which is preliminary data.</text>
</comment>
<dbReference type="Proteomes" id="UP000305760">
    <property type="component" value="Unassembled WGS sequence"/>
</dbReference>
<organism evidence="2 3">
    <name type="scientific">Arenimonas terrae</name>
    <dbReference type="NCBI Taxonomy" id="2546226"/>
    <lineage>
        <taxon>Bacteria</taxon>
        <taxon>Pseudomonadati</taxon>
        <taxon>Pseudomonadota</taxon>
        <taxon>Gammaproteobacteria</taxon>
        <taxon>Lysobacterales</taxon>
        <taxon>Lysobacteraceae</taxon>
        <taxon>Arenimonas</taxon>
    </lineage>
</organism>
<feature type="compositionally biased region" description="Basic and acidic residues" evidence="1">
    <location>
        <begin position="159"/>
        <end position="171"/>
    </location>
</feature>
<dbReference type="EMBL" id="SMDR01000003">
    <property type="protein sequence ID" value="TNJ33021.1"/>
    <property type="molecule type" value="Genomic_DNA"/>
</dbReference>
<sequence>MAPLLAANPSVPATVVGIHRCPVELLGALGPVLCLHAPSDPHPLTGWRRARKVRAQVRLDSDGPHEALHFLDADGRDCWRLYLLPDSDFHAWERLLASLPVHVDGPHAGQGRWRGKRSVLPHWQACALRLHPVPEPAGGIQLAAAEVLLSPLGRSRVQRLADQRSRGHPDDPSAWGGTAWAR</sequence>
<keyword evidence="3" id="KW-1185">Reference proteome</keyword>
<feature type="region of interest" description="Disordered" evidence="1">
    <location>
        <begin position="159"/>
        <end position="182"/>
    </location>
</feature>
<dbReference type="RefSeq" id="WP_139449097.1">
    <property type="nucleotide sequence ID" value="NZ_SMDR01000003.1"/>
</dbReference>
<evidence type="ECO:0000256" key="1">
    <source>
        <dbReference type="SAM" id="MobiDB-lite"/>
    </source>
</evidence>
<protein>
    <submittedName>
        <fullName evidence="2">Hemin transport protein</fullName>
    </submittedName>
</protein>
<proteinExistence type="predicted"/>